<reference evidence="1 2" key="1">
    <citation type="submission" date="2024-04" db="EMBL/GenBank/DDBJ databases">
        <title>Phyllosticta paracitricarpa is synonymous to the EU quarantine fungus P. citricarpa based on phylogenomic analyses.</title>
        <authorList>
            <consortium name="Lawrence Berkeley National Laboratory"/>
            <person name="Van ingen-buijs V.A."/>
            <person name="Van westerhoven A.C."/>
            <person name="Haridas S."/>
            <person name="Skiadas P."/>
            <person name="Martin F."/>
            <person name="Groenewald J.Z."/>
            <person name="Crous P.W."/>
            <person name="Seidl M.F."/>
        </authorList>
    </citation>
    <scope>NUCLEOTIDE SEQUENCE [LARGE SCALE GENOMIC DNA]</scope>
    <source>
        <strain evidence="1 2">CPC 17464</strain>
    </source>
</reference>
<proteinExistence type="predicted"/>
<dbReference type="GeneID" id="92031711"/>
<dbReference type="EMBL" id="JBBPEH010000001">
    <property type="protein sequence ID" value="KAK7544695.1"/>
    <property type="molecule type" value="Genomic_DNA"/>
</dbReference>
<comment type="caution">
    <text evidence="1">The sequence shown here is derived from an EMBL/GenBank/DDBJ whole genome shotgun (WGS) entry which is preliminary data.</text>
</comment>
<name>A0ABR1MD06_9PEZI</name>
<keyword evidence="2" id="KW-1185">Reference proteome</keyword>
<dbReference type="Proteomes" id="UP001360953">
    <property type="component" value="Unassembled WGS sequence"/>
</dbReference>
<evidence type="ECO:0000313" key="1">
    <source>
        <dbReference type="EMBL" id="KAK7544695.1"/>
    </source>
</evidence>
<organism evidence="1 2">
    <name type="scientific">Phyllosticta citribraziliensis</name>
    <dbReference type="NCBI Taxonomy" id="989973"/>
    <lineage>
        <taxon>Eukaryota</taxon>
        <taxon>Fungi</taxon>
        <taxon>Dikarya</taxon>
        <taxon>Ascomycota</taxon>
        <taxon>Pezizomycotina</taxon>
        <taxon>Dothideomycetes</taxon>
        <taxon>Dothideomycetes incertae sedis</taxon>
        <taxon>Botryosphaeriales</taxon>
        <taxon>Phyllostictaceae</taxon>
        <taxon>Phyllosticta</taxon>
    </lineage>
</organism>
<dbReference type="RefSeq" id="XP_066659930.1">
    <property type="nucleotide sequence ID" value="XM_066798805.1"/>
</dbReference>
<gene>
    <name evidence="1" type="ORF">J3D65DRAFT_610462</name>
</gene>
<protein>
    <submittedName>
        <fullName evidence="1">Uncharacterized protein</fullName>
    </submittedName>
</protein>
<evidence type="ECO:0000313" key="2">
    <source>
        <dbReference type="Proteomes" id="UP001360953"/>
    </source>
</evidence>
<accession>A0ABR1MD06</accession>
<sequence>MNLFCPLTSKPPPTPLTDVSRLPCLSFPFQSHSVVRASVYRRKFSLSLSLSAASAASFLVWPFFPCASMPGHAARESATARLPCICTAIHYQVFPVSSLLALCFLRPMHVHTYSAVCTECVSLTHASYQPISSTLHVLARVLLAGSECRVPSSLHGVASIASPSPSPCRHACPPMSCDCFCLSFCGGWIPPFVCSPLHMSHYYACTGRQVRLHRTKGPIEEQPSGGVVGCSGGACLFDMHHYG</sequence>